<keyword evidence="3" id="KW-1185">Reference proteome</keyword>
<evidence type="ECO:0000256" key="1">
    <source>
        <dbReference type="SAM" id="MobiDB-lite"/>
    </source>
</evidence>
<accession>A0ABM0TDC6</accession>
<feature type="compositionally biased region" description="Polar residues" evidence="1">
    <location>
        <begin position="122"/>
        <end position="131"/>
    </location>
</feature>
<dbReference type="RefSeq" id="XP_010424663.1">
    <property type="nucleotide sequence ID" value="XM_010426361.1"/>
</dbReference>
<reference evidence="4" key="2">
    <citation type="submission" date="2025-08" db="UniProtKB">
        <authorList>
            <consortium name="RefSeq"/>
        </authorList>
    </citation>
    <scope>IDENTIFICATION</scope>
    <source>
        <tissue evidence="4">Leaf</tissue>
    </source>
</reference>
<feature type="transmembrane region" description="Helical" evidence="2">
    <location>
        <begin position="217"/>
        <end position="237"/>
    </location>
</feature>
<evidence type="ECO:0000256" key="2">
    <source>
        <dbReference type="SAM" id="Phobius"/>
    </source>
</evidence>
<protein>
    <submittedName>
        <fullName evidence="4">Uncharacterized protein LOC104709805</fullName>
    </submittedName>
</protein>
<sequence length="282" mass="30904">MCLIAPYYSGNRRSITIFIFQTLLRANPPPLAPTTATREAPETPTEVENPEDCGPFQIHDAGIGQGDLTDTAGRRCDKDAGARNVVSPHCRLDEDSSRNLPYSEDTNQQRRSCEVAAPPNVQPSSYCNSPNKAAPSGIGGPLMDHRPNSMSGDNIVMSSRSVEDADTDSEQDSGNFVPSDAQVPVYSPLLLFSSQSACPSTTTEGDLCMTFMYSGGLFMLSISFWFTFVMLSISFSLGTYKHSQPFVHLPFVVSINLFMSTFNVICLSFGCFKRSFFQDNHL</sequence>
<proteinExistence type="predicted"/>
<feature type="region of interest" description="Disordered" evidence="1">
    <location>
        <begin position="87"/>
        <end position="155"/>
    </location>
</feature>
<feature type="transmembrane region" description="Helical" evidence="2">
    <location>
        <begin position="249"/>
        <end position="272"/>
    </location>
</feature>
<evidence type="ECO:0000313" key="3">
    <source>
        <dbReference type="Proteomes" id="UP000694864"/>
    </source>
</evidence>
<organism evidence="3 4">
    <name type="scientific">Camelina sativa</name>
    <name type="common">False flax</name>
    <name type="synonym">Myagrum sativum</name>
    <dbReference type="NCBI Taxonomy" id="90675"/>
    <lineage>
        <taxon>Eukaryota</taxon>
        <taxon>Viridiplantae</taxon>
        <taxon>Streptophyta</taxon>
        <taxon>Embryophyta</taxon>
        <taxon>Tracheophyta</taxon>
        <taxon>Spermatophyta</taxon>
        <taxon>Magnoliopsida</taxon>
        <taxon>eudicotyledons</taxon>
        <taxon>Gunneridae</taxon>
        <taxon>Pentapetalae</taxon>
        <taxon>rosids</taxon>
        <taxon>malvids</taxon>
        <taxon>Brassicales</taxon>
        <taxon>Brassicaceae</taxon>
        <taxon>Camelineae</taxon>
        <taxon>Camelina</taxon>
    </lineage>
</organism>
<dbReference type="GeneID" id="104709805"/>
<name>A0ABM0TDC6_CAMSA</name>
<keyword evidence="2" id="KW-0472">Membrane</keyword>
<gene>
    <name evidence="4" type="primary">LOC104709805</name>
</gene>
<evidence type="ECO:0000313" key="4">
    <source>
        <dbReference type="RefSeq" id="XP_010424663.1"/>
    </source>
</evidence>
<dbReference type="Proteomes" id="UP000694864">
    <property type="component" value="Chromosome 8"/>
</dbReference>
<reference evidence="3" key="1">
    <citation type="journal article" date="2014" name="Nat. Commun.">
        <title>The emerging biofuel crop Camelina sativa retains a highly undifferentiated hexaploid genome structure.</title>
        <authorList>
            <person name="Kagale S."/>
            <person name="Koh C."/>
            <person name="Nixon J."/>
            <person name="Bollina V."/>
            <person name="Clarke W.E."/>
            <person name="Tuteja R."/>
            <person name="Spillane C."/>
            <person name="Robinson S.J."/>
            <person name="Links M.G."/>
            <person name="Clarke C."/>
            <person name="Higgins E.E."/>
            <person name="Huebert T."/>
            <person name="Sharpe A.G."/>
            <person name="Parkin I.A."/>
        </authorList>
    </citation>
    <scope>NUCLEOTIDE SEQUENCE [LARGE SCALE GENOMIC DNA]</scope>
    <source>
        <strain evidence="3">cv. DH55</strain>
    </source>
</reference>
<keyword evidence="2" id="KW-0812">Transmembrane</keyword>
<keyword evidence="2" id="KW-1133">Transmembrane helix</keyword>